<keyword evidence="2" id="KW-0472">Membrane</keyword>
<dbReference type="InterPro" id="IPR010982">
    <property type="entry name" value="Lambda_DNA-bd_dom_sf"/>
</dbReference>
<evidence type="ECO:0000256" key="1">
    <source>
        <dbReference type="ARBA" id="ARBA00023125"/>
    </source>
</evidence>
<dbReference type="GO" id="GO:0003677">
    <property type="term" value="F:DNA binding"/>
    <property type="evidence" value="ECO:0007669"/>
    <property type="project" value="UniProtKB-KW"/>
</dbReference>
<dbReference type="SMART" id="SM00530">
    <property type="entry name" value="HTH_XRE"/>
    <property type="match status" value="1"/>
</dbReference>
<evidence type="ECO:0000256" key="2">
    <source>
        <dbReference type="SAM" id="Phobius"/>
    </source>
</evidence>
<dbReference type="PANTHER" id="PTHR46558:SF13">
    <property type="entry name" value="HTH-TYPE TRANSCRIPTIONAL REGULATOR IMMR"/>
    <property type="match status" value="1"/>
</dbReference>
<keyword evidence="5" id="KW-1185">Reference proteome</keyword>
<keyword evidence="2" id="KW-0812">Transmembrane</keyword>
<dbReference type="AlphaFoldDB" id="A0A6P1TJU9"/>
<keyword evidence="2" id="KW-1133">Transmembrane helix</keyword>
<evidence type="ECO:0000313" key="4">
    <source>
        <dbReference type="EMBL" id="QHQ60331.1"/>
    </source>
</evidence>
<accession>A0A6P1TJU9</accession>
<protein>
    <submittedName>
        <fullName evidence="4">Helix-turn-helix domain-containing protein</fullName>
    </submittedName>
</protein>
<feature type="transmembrane region" description="Helical" evidence="2">
    <location>
        <begin position="177"/>
        <end position="199"/>
    </location>
</feature>
<dbReference type="Gene3D" id="1.10.260.40">
    <property type="entry name" value="lambda repressor-like DNA-binding domains"/>
    <property type="match status" value="1"/>
</dbReference>
<dbReference type="InterPro" id="IPR001387">
    <property type="entry name" value="Cro/C1-type_HTH"/>
</dbReference>
<dbReference type="Pfam" id="PF01381">
    <property type="entry name" value="HTH_3"/>
    <property type="match status" value="1"/>
</dbReference>
<proteinExistence type="predicted"/>
<sequence length="261" mass="27978">MEFKDRLMELRKSKGWSQEDLGYQLDVTRQTVSKWELGQTTPEMSKLVILSELFDVSLDELITGSEHPGNTYTGNEQVIKYEDIYIEKKRHYEYKSNTNFMGIPLIHINLGYGLYRAKGIISIGNIATGVIALGIISFGIISFGAVALGLFALAGLASGLFAIGGVAAGGLAAGGVAIGYLAAGGLAIGVYSIGGCAIADKIALGGYARGTIAVGDKVKGTVTFLMNNYHNVNAEDLKNEILDQYPNIWKVILKLFTSIVS</sequence>
<feature type="transmembrane region" description="Helical" evidence="2">
    <location>
        <begin position="121"/>
        <end position="141"/>
    </location>
</feature>
<reference evidence="4 5" key="1">
    <citation type="submission" date="2020-01" db="EMBL/GenBank/DDBJ databases">
        <title>Genome analysis of Anaerocolumna sp. CBA3638.</title>
        <authorList>
            <person name="Kim J."/>
            <person name="Roh S.W."/>
        </authorList>
    </citation>
    <scope>NUCLEOTIDE SEQUENCE [LARGE SCALE GENOMIC DNA]</scope>
    <source>
        <strain evidence="4 5">CBA3638</strain>
    </source>
</reference>
<keyword evidence="1" id="KW-0238">DNA-binding</keyword>
<evidence type="ECO:0000313" key="5">
    <source>
        <dbReference type="Proteomes" id="UP000464314"/>
    </source>
</evidence>
<evidence type="ECO:0000259" key="3">
    <source>
        <dbReference type="PROSITE" id="PS50943"/>
    </source>
</evidence>
<name>A0A6P1TJU9_9FIRM</name>
<gene>
    <name evidence="4" type="ORF">Ana3638_05720</name>
</gene>
<dbReference type="Proteomes" id="UP000464314">
    <property type="component" value="Chromosome"/>
</dbReference>
<dbReference type="EMBL" id="CP048000">
    <property type="protein sequence ID" value="QHQ60331.1"/>
    <property type="molecule type" value="Genomic_DNA"/>
</dbReference>
<feature type="transmembrane region" description="Helical" evidence="2">
    <location>
        <begin position="148"/>
        <end position="171"/>
    </location>
</feature>
<organism evidence="4 5">
    <name type="scientific">Anaerocolumna sedimenticola</name>
    <dbReference type="NCBI Taxonomy" id="2696063"/>
    <lineage>
        <taxon>Bacteria</taxon>
        <taxon>Bacillati</taxon>
        <taxon>Bacillota</taxon>
        <taxon>Clostridia</taxon>
        <taxon>Lachnospirales</taxon>
        <taxon>Lachnospiraceae</taxon>
        <taxon>Anaerocolumna</taxon>
    </lineage>
</organism>
<dbReference type="SUPFAM" id="SSF47413">
    <property type="entry name" value="lambda repressor-like DNA-binding domains"/>
    <property type="match status" value="1"/>
</dbReference>
<dbReference type="RefSeq" id="WP_161837167.1">
    <property type="nucleotide sequence ID" value="NZ_CP048000.1"/>
</dbReference>
<dbReference type="KEGG" id="anr:Ana3638_05720"/>
<feature type="domain" description="HTH cro/C1-type" evidence="3">
    <location>
        <begin position="7"/>
        <end position="61"/>
    </location>
</feature>
<dbReference type="PANTHER" id="PTHR46558">
    <property type="entry name" value="TRACRIPTIONAL REGULATORY PROTEIN-RELATED-RELATED"/>
    <property type="match status" value="1"/>
</dbReference>
<dbReference type="PROSITE" id="PS50943">
    <property type="entry name" value="HTH_CROC1"/>
    <property type="match status" value="1"/>
</dbReference>
<dbReference type="CDD" id="cd00093">
    <property type="entry name" value="HTH_XRE"/>
    <property type="match status" value="1"/>
</dbReference>